<dbReference type="AlphaFoldDB" id="A0A8H5KKN4"/>
<name>A0A8H5KKN4_9HYPO</name>
<keyword evidence="3" id="KW-0560">Oxidoreductase</keyword>
<dbReference type="EMBL" id="JAAOAS010000444">
    <property type="protein sequence ID" value="KAF5576030.1"/>
    <property type="molecule type" value="Genomic_DNA"/>
</dbReference>
<evidence type="ECO:0008006" key="6">
    <source>
        <dbReference type="Google" id="ProtNLM"/>
    </source>
</evidence>
<reference evidence="4 5" key="1">
    <citation type="submission" date="2020-05" db="EMBL/GenBank/DDBJ databases">
        <title>Identification and distribution of gene clusters putatively required for synthesis of sphingolipid metabolism inhibitors in phylogenetically diverse species of the filamentous fungus Fusarium.</title>
        <authorList>
            <person name="Kim H.-S."/>
            <person name="Busman M."/>
            <person name="Brown D.W."/>
            <person name="Divon H."/>
            <person name="Uhlig S."/>
            <person name="Proctor R.H."/>
        </authorList>
    </citation>
    <scope>NUCLEOTIDE SEQUENCE [LARGE SCALE GENOMIC DNA]</scope>
    <source>
        <strain evidence="4 5">NRRL 36939</strain>
    </source>
</reference>
<dbReference type="PRINTS" id="PR00081">
    <property type="entry name" value="GDHRDH"/>
</dbReference>
<dbReference type="PROSITE" id="PS00061">
    <property type="entry name" value="ADH_SHORT"/>
    <property type="match status" value="1"/>
</dbReference>
<proteinExistence type="inferred from homology"/>
<dbReference type="InterPro" id="IPR036291">
    <property type="entry name" value="NAD(P)-bd_dom_sf"/>
</dbReference>
<organism evidence="4 5">
    <name type="scientific">Fusarium pseudocircinatum</name>
    <dbReference type="NCBI Taxonomy" id="56676"/>
    <lineage>
        <taxon>Eukaryota</taxon>
        <taxon>Fungi</taxon>
        <taxon>Dikarya</taxon>
        <taxon>Ascomycota</taxon>
        <taxon>Pezizomycotina</taxon>
        <taxon>Sordariomycetes</taxon>
        <taxon>Hypocreomycetidae</taxon>
        <taxon>Hypocreales</taxon>
        <taxon>Nectriaceae</taxon>
        <taxon>Fusarium</taxon>
        <taxon>Fusarium fujikuroi species complex</taxon>
    </lineage>
</organism>
<comment type="caution">
    <text evidence="4">The sequence shown here is derived from an EMBL/GenBank/DDBJ whole genome shotgun (WGS) entry which is preliminary data.</text>
</comment>
<dbReference type="OrthoDB" id="5371740at2759"/>
<dbReference type="PANTHER" id="PTHR43180:SF86">
    <property type="entry name" value="DEHYDROGENASE, PUTATIVE (AFU_ORTHOLOGUE AFUA_3G00290)-RELATED"/>
    <property type="match status" value="1"/>
</dbReference>
<dbReference type="SUPFAM" id="SSF51735">
    <property type="entry name" value="NAD(P)-binding Rossmann-fold domains"/>
    <property type="match status" value="1"/>
</dbReference>
<dbReference type="GO" id="GO:0016491">
    <property type="term" value="F:oxidoreductase activity"/>
    <property type="evidence" value="ECO:0007669"/>
    <property type="project" value="UniProtKB-KW"/>
</dbReference>
<keyword evidence="2" id="KW-0521">NADP</keyword>
<dbReference type="Pfam" id="PF00106">
    <property type="entry name" value="adh_short"/>
    <property type="match status" value="1"/>
</dbReference>
<evidence type="ECO:0000256" key="3">
    <source>
        <dbReference type="ARBA" id="ARBA00023002"/>
    </source>
</evidence>
<dbReference type="InterPro" id="IPR002347">
    <property type="entry name" value="SDR_fam"/>
</dbReference>
<protein>
    <recommendedName>
        <fullName evidence="6">3-hydroxyacyl-CoA dehydrogenase</fullName>
    </recommendedName>
</protein>
<dbReference type="PANTHER" id="PTHR43180">
    <property type="entry name" value="3-OXOACYL-(ACYL-CARRIER-PROTEIN) REDUCTASE (AFU_ORTHOLOGUE AFUA_6G11210)"/>
    <property type="match status" value="1"/>
</dbReference>
<comment type="similarity">
    <text evidence="1">Belongs to the short-chain dehydrogenases/reductases (SDR) family.</text>
</comment>
<evidence type="ECO:0000256" key="1">
    <source>
        <dbReference type="ARBA" id="ARBA00006484"/>
    </source>
</evidence>
<evidence type="ECO:0000313" key="5">
    <source>
        <dbReference type="Proteomes" id="UP000546213"/>
    </source>
</evidence>
<sequence length="288" mass="32078">MADYTLRDEDLRDLHGKVVIVTGGATGIGRALVQLAHDHGAKVAACDVNIEAGKELEQQLPTDFLFKKCDVSIWKDVFEFFQDTYQRFGAIDAVISNAAINNVESLNEPDATDGTDGEKLQEPDVSVLQVNMIGTWYVARCAIHFFRKHPETRSQLVLFGSVASYFDTPPLYTYCASKAGVLGLLRALRTQTVKYNISVNMIAPWMTLTDMVTDHVRKVWGDLPANTPLDVAKASLLCVVRPEINGKSFIINGGRITEVEDKLDETQAVWLGSELDRDMREGQRRLIE</sequence>
<gene>
    <name evidence="4" type="ORF">FPCIR_12817</name>
</gene>
<evidence type="ECO:0000256" key="2">
    <source>
        <dbReference type="ARBA" id="ARBA00022857"/>
    </source>
</evidence>
<dbReference type="Proteomes" id="UP000546213">
    <property type="component" value="Unassembled WGS sequence"/>
</dbReference>
<accession>A0A8H5KKN4</accession>
<dbReference type="InterPro" id="IPR020904">
    <property type="entry name" value="Sc_DH/Rdtase_CS"/>
</dbReference>
<dbReference type="Gene3D" id="3.40.50.720">
    <property type="entry name" value="NAD(P)-binding Rossmann-like Domain"/>
    <property type="match status" value="1"/>
</dbReference>
<keyword evidence="5" id="KW-1185">Reference proteome</keyword>
<evidence type="ECO:0000313" key="4">
    <source>
        <dbReference type="EMBL" id="KAF5576030.1"/>
    </source>
</evidence>